<comment type="caution">
    <text evidence="4">The sequence shown here is derived from an EMBL/GenBank/DDBJ whole genome shotgun (WGS) entry which is preliminary data.</text>
</comment>
<dbReference type="InterPro" id="IPR011250">
    <property type="entry name" value="OMP/PagP_B-barrel"/>
</dbReference>
<dbReference type="SUPFAM" id="SSF56925">
    <property type="entry name" value="OMPA-like"/>
    <property type="match status" value="1"/>
</dbReference>
<evidence type="ECO:0000313" key="4">
    <source>
        <dbReference type="EMBL" id="KGM52251.1"/>
    </source>
</evidence>
<keyword evidence="1 2" id="KW-0732">Signal</keyword>
<feature type="signal peptide" evidence="2">
    <location>
        <begin position="1"/>
        <end position="23"/>
    </location>
</feature>
<dbReference type="EMBL" id="AVPU01000051">
    <property type="protein sequence ID" value="KGM52251.1"/>
    <property type="molecule type" value="Genomic_DNA"/>
</dbReference>
<feature type="chain" id="PRO_5001961642" description="Outer membrane protein beta-barrel domain-containing protein" evidence="2">
    <location>
        <begin position="24"/>
        <end position="215"/>
    </location>
</feature>
<keyword evidence="5" id="KW-1185">Reference proteome</keyword>
<evidence type="ECO:0000256" key="2">
    <source>
        <dbReference type="SAM" id="SignalP"/>
    </source>
</evidence>
<accession>A0A0A0EMN4</accession>
<dbReference type="Pfam" id="PF13505">
    <property type="entry name" value="OMP_b-brl"/>
    <property type="match status" value="1"/>
</dbReference>
<dbReference type="InterPro" id="IPR027385">
    <property type="entry name" value="Beta-barrel_OMP"/>
</dbReference>
<evidence type="ECO:0000259" key="3">
    <source>
        <dbReference type="Pfam" id="PF13505"/>
    </source>
</evidence>
<gene>
    <name evidence="4" type="ORF">N800_11490</name>
</gene>
<dbReference type="AlphaFoldDB" id="A0A0A0EMN4"/>
<feature type="domain" description="Outer membrane protein beta-barrel" evidence="3">
    <location>
        <begin position="8"/>
        <end position="215"/>
    </location>
</feature>
<reference evidence="4 5" key="1">
    <citation type="submission" date="2013-08" db="EMBL/GenBank/DDBJ databases">
        <title>Genome sequencing of Lysobacter.</title>
        <authorList>
            <person name="Zhang S."/>
            <person name="Wang G."/>
        </authorList>
    </citation>
    <scope>NUCLEOTIDE SEQUENCE [LARGE SCALE GENOMIC DNA]</scope>
    <source>
        <strain evidence="4 5">GH1-9</strain>
    </source>
</reference>
<dbReference type="Proteomes" id="UP000029998">
    <property type="component" value="Unassembled WGS sequence"/>
</dbReference>
<evidence type="ECO:0000256" key="1">
    <source>
        <dbReference type="ARBA" id="ARBA00022729"/>
    </source>
</evidence>
<proteinExistence type="predicted"/>
<protein>
    <recommendedName>
        <fullName evidence="3">Outer membrane protein beta-barrel domain-containing protein</fullName>
    </recommendedName>
</protein>
<name>A0A0A0EMN4_9GAMM</name>
<dbReference type="OrthoDB" id="6025207at2"/>
<organism evidence="4 5">
    <name type="scientific">Lysobacter daejeonensis GH1-9</name>
    <dbReference type="NCBI Taxonomy" id="1385517"/>
    <lineage>
        <taxon>Bacteria</taxon>
        <taxon>Pseudomonadati</taxon>
        <taxon>Pseudomonadota</taxon>
        <taxon>Gammaproteobacteria</taxon>
        <taxon>Lysobacterales</taxon>
        <taxon>Lysobacteraceae</taxon>
        <taxon>Aerolutibacter</taxon>
    </lineage>
</organism>
<dbReference type="STRING" id="1385517.N800_11490"/>
<dbReference type="Gene3D" id="2.40.160.20">
    <property type="match status" value="1"/>
</dbReference>
<evidence type="ECO:0000313" key="5">
    <source>
        <dbReference type="Proteomes" id="UP000029998"/>
    </source>
</evidence>
<sequence length="215" mass="23110">MNKYGCMALVAMACAAVMPTAHAAGNSFVAGQVGRARFNDSVFDDSSTNTRAISGGYRWQAGPIVQIGVEAGLGKVDELEGDFFYYNDGMGYEEIARIAMDIDYRHVGANARINFGEGSRWFAIARAGYMAYDMDARLHYEAWDNGQLVDGFDDTASDDGGGAYFGAGVGVDITPNINVNLMFNGYAYSSFEGDGYTEDDIGTASTTTLGVEVRF</sequence>